<evidence type="ECO:0000313" key="2">
    <source>
        <dbReference type="EMBL" id="KPJ62701.1"/>
    </source>
</evidence>
<dbReference type="Proteomes" id="UP000052020">
    <property type="component" value="Unassembled WGS sequence"/>
</dbReference>
<dbReference type="Gene3D" id="3.40.50.300">
    <property type="entry name" value="P-loop containing nucleotide triphosphate hydrolases"/>
    <property type="match status" value="1"/>
</dbReference>
<dbReference type="PANTHER" id="PTHR43356">
    <property type="entry name" value="PHOSPHATE ACETYLTRANSFERASE"/>
    <property type="match status" value="1"/>
</dbReference>
<dbReference type="InterPro" id="IPR050500">
    <property type="entry name" value="Phos_Acetyltrans/Butyryltrans"/>
</dbReference>
<dbReference type="AlphaFoldDB" id="A0A0S7XJP5"/>
<reference evidence="2 3" key="1">
    <citation type="journal article" date="2015" name="Microbiome">
        <title>Genomic resolution of linkages in carbon, nitrogen, and sulfur cycling among widespread estuary sediment bacteria.</title>
        <authorList>
            <person name="Baker B.J."/>
            <person name="Lazar C.S."/>
            <person name="Teske A.P."/>
            <person name="Dick G.J."/>
        </authorList>
    </citation>
    <scope>NUCLEOTIDE SEQUENCE [LARGE SCALE GENOMIC DNA]</scope>
    <source>
        <strain evidence="2">DG_56</strain>
    </source>
</reference>
<protein>
    <recommendedName>
        <fullName evidence="1">DRTGG domain-containing protein</fullName>
    </recommendedName>
</protein>
<sequence>MVTLYVGSSESFAGKTLLCIVLGLRFKTAGLRVAYFKPLGLMPTRVEGVTTDEDAAFVNEVLALGQSPDSLSGALVSPDIMAQAFRAQKIDVEAAIMKAFKSLSQHADIVLVGGLGSVLYTGMAVGLPTGRVTDMLDAQALLIGKYRDERSVDAMLAAHDVLGDRAVGLIINEVPENQLAYVRETVIPFFQRRGIEAIGALPRDQILNSLSVRELADTLNAEVLCCQEDVDELVEHFSVGAMSVESALRYFRRSPNKAVITGGDRSDLQLAALETSTRCIVLTGDLRPDPRILSRAQEKRVPLLLTRDDTLTTVERIERVLGRLRVREQKKIRRAMELANEHLDLLRLEEKLGLAR</sequence>
<dbReference type="Gene3D" id="3.40.1390.20">
    <property type="entry name" value="HprK N-terminal domain-like"/>
    <property type="match status" value="1"/>
</dbReference>
<comment type="caution">
    <text evidence="2">The sequence shown here is derived from an EMBL/GenBank/DDBJ whole genome shotgun (WGS) entry which is preliminary data.</text>
</comment>
<evidence type="ECO:0000313" key="3">
    <source>
        <dbReference type="Proteomes" id="UP000052020"/>
    </source>
</evidence>
<dbReference type="PANTHER" id="PTHR43356:SF2">
    <property type="entry name" value="PHOSPHATE ACETYLTRANSFERASE"/>
    <property type="match status" value="1"/>
</dbReference>
<dbReference type="Pfam" id="PF13500">
    <property type="entry name" value="AAA_26"/>
    <property type="match status" value="1"/>
</dbReference>
<dbReference type="InterPro" id="IPR028979">
    <property type="entry name" value="Ser_kin/Pase_Hpr-like_N_sf"/>
</dbReference>
<dbReference type="PATRIC" id="fig|1704032.3.peg.801"/>
<dbReference type="InterPro" id="IPR027417">
    <property type="entry name" value="P-loop_NTPase"/>
</dbReference>
<proteinExistence type="predicted"/>
<dbReference type="EMBL" id="LIZY01000106">
    <property type="protein sequence ID" value="KPJ62701.1"/>
    <property type="molecule type" value="Genomic_DNA"/>
</dbReference>
<name>A0A0S7XJP5_9BACT</name>
<organism evidence="2 3">
    <name type="scientific">candidate division KD3-62 bacterium DG_56</name>
    <dbReference type="NCBI Taxonomy" id="1704032"/>
    <lineage>
        <taxon>Bacteria</taxon>
        <taxon>candidate division KD3-62</taxon>
    </lineage>
</organism>
<dbReference type="InterPro" id="IPR010766">
    <property type="entry name" value="DRTGG"/>
</dbReference>
<feature type="domain" description="DRTGG" evidence="1">
    <location>
        <begin position="214"/>
        <end position="320"/>
    </location>
</feature>
<dbReference type="Pfam" id="PF07085">
    <property type="entry name" value="DRTGG"/>
    <property type="match status" value="1"/>
</dbReference>
<dbReference type="SUPFAM" id="SSF52540">
    <property type="entry name" value="P-loop containing nucleoside triphosphate hydrolases"/>
    <property type="match status" value="1"/>
</dbReference>
<evidence type="ECO:0000259" key="1">
    <source>
        <dbReference type="Pfam" id="PF07085"/>
    </source>
</evidence>
<gene>
    <name evidence="2" type="ORF">AMK68_04615</name>
</gene>
<dbReference type="SUPFAM" id="SSF75138">
    <property type="entry name" value="HprK N-terminal domain-like"/>
    <property type="match status" value="1"/>
</dbReference>
<accession>A0A0S7XJP5</accession>